<comment type="caution">
    <text evidence="4">The sequence shown here is derived from an EMBL/GenBank/DDBJ whole genome shotgun (WGS) entry which is preliminary data.</text>
</comment>
<dbReference type="EMBL" id="JBHTAX010000001">
    <property type="protein sequence ID" value="MFC7189233.1"/>
    <property type="molecule type" value="Genomic_DNA"/>
</dbReference>
<accession>A0ABD5YNK7</accession>
<keyword evidence="5" id="KW-1185">Reference proteome</keyword>
<dbReference type="Pfam" id="PF04967">
    <property type="entry name" value="HTH_10"/>
    <property type="match status" value="1"/>
</dbReference>
<dbReference type="Proteomes" id="UP001596417">
    <property type="component" value="Unassembled WGS sequence"/>
</dbReference>
<reference evidence="4 5" key="1">
    <citation type="journal article" date="2019" name="Int. J. Syst. Evol. Microbiol.">
        <title>The Global Catalogue of Microorganisms (GCM) 10K type strain sequencing project: providing services to taxonomists for standard genome sequencing and annotation.</title>
        <authorList>
            <consortium name="The Broad Institute Genomics Platform"/>
            <consortium name="The Broad Institute Genome Sequencing Center for Infectious Disease"/>
            <person name="Wu L."/>
            <person name="Ma J."/>
        </authorList>
    </citation>
    <scope>NUCLEOTIDE SEQUENCE [LARGE SCALE GENOMIC DNA]</scope>
    <source>
        <strain evidence="4 5">RDMS1</strain>
    </source>
</reference>
<evidence type="ECO:0000256" key="1">
    <source>
        <dbReference type="ARBA" id="ARBA00023015"/>
    </source>
</evidence>
<feature type="domain" description="HTH bat-type" evidence="3">
    <location>
        <begin position="181"/>
        <end position="232"/>
    </location>
</feature>
<proteinExistence type="predicted"/>
<organism evidence="4 5">
    <name type="scientific">Halocatena marina</name>
    <dbReference type="NCBI Taxonomy" id="2934937"/>
    <lineage>
        <taxon>Archaea</taxon>
        <taxon>Methanobacteriati</taxon>
        <taxon>Methanobacteriota</taxon>
        <taxon>Stenosarchaea group</taxon>
        <taxon>Halobacteria</taxon>
        <taxon>Halobacteriales</taxon>
        <taxon>Natronomonadaceae</taxon>
        <taxon>Halocatena</taxon>
    </lineage>
</organism>
<sequence>MNSSGAELIYVTVDMWHPDCWTLHVTQAVDAGLLGYEMTVSNSEFADRFRLYRAYGDSREAVEELIEAVDETDLTEEVVVLSPSTAPDSRAFGPVTQDILVECNPVPGTRDAFASRGFMHYGPSQHENGRERRTLLTISDRETVYQMLSDIEASYDADLTIERFTTTHTPSGIRDLPSDGLSPRQREAFQLARARGYYNYPRDVTAQALAEEFEVSRTTFLEHLRKAERELLTGIEFH</sequence>
<keyword evidence="2" id="KW-0804">Transcription</keyword>
<dbReference type="PANTHER" id="PTHR34236:SF1">
    <property type="entry name" value="DIMETHYL SULFOXIDE REDUCTASE TRANSCRIPTIONAL ACTIVATOR"/>
    <property type="match status" value="1"/>
</dbReference>
<dbReference type="InterPro" id="IPR007050">
    <property type="entry name" value="HTH_bacterioopsin"/>
</dbReference>
<evidence type="ECO:0000259" key="3">
    <source>
        <dbReference type="Pfam" id="PF04967"/>
    </source>
</evidence>
<name>A0ABD5YNK7_9EURY</name>
<dbReference type="RefSeq" id="WP_264383107.1">
    <property type="nucleotide sequence ID" value="NZ_CP109979.1"/>
</dbReference>
<evidence type="ECO:0000256" key="2">
    <source>
        <dbReference type="ARBA" id="ARBA00023163"/>
    </source>
</evidence>
<evidence type="ECO:0000313" key="5">
    <source>
        <dbReference type="Proteomes" id="UP001596417"/>
    </source>
</evidence>
<protein>
    <submittedName>
        <fullName evidence="4">Helix-turn-helix domain-containing protein</fullName>
    </submittedName>
</protein>
<dbReference type="GeneID" id="76198800"/>
<dbReference type="PANTHER" id="PTHR34236">
    <property type="entry name" value="DIMETHYL SULFOXIDE REDUCTASE TRANSCRIPTIONAL ACTIVATOR"/>
    <property type="match status" value="1"/>
</dbReference>
<dbReference type="AlphaFoldDB" id="A0ABD5YNK7"/>
<gene>
    <name evidence="4" type="ORF">ACFQL7_04805</name>
</gene>
<keyword evidence="1" id="KW-0805">Transcription regulation</keyword>
<evidence type="ECO:0000313" key="4">
    <source>
        <dbReference type="EMBL" id="MFC7189233.1"/>
    </source>
</evidence>